<sequence>MRVLRLWLTKIGEEIGLPICWLLLVLLITCLPVRYVLAQDPNNNYCANPQGAETGGFTLNKTRICVGGAVTIVSGSVPTNLANVGYVSQYSGKGIPSNFEAGPSFTYTRPGSYTILQVGSRNNSRALACQTLTVLPLDPISLTVKSCSGRKVTVVPDISTLGQYDTYVINWNDGNIQEVNRAGMEANPEHTYTDNGADTRTVTVEGVYGTSADPICKTPFTQTIKLLPVVAQPAITTLKTVSDNSISITYQAGAGAVVQLHRKINGVYTDTGLKESAPGTFNVQTDAKQVQCFQVVAQDVCNSSGIRSDEVCSLALDAKAGNKKNTLNWQPYAGTTGQFRSYRITRNGASIGGTITNQNTATYTDDNSIVCGTQYCYSLAATVAGSVTQTEITSASVCVTGVNGDVPDNLNDVVVTVENNRPKLVATFPNSSSGTLSSYTLAIGRSNGSSGAFTPVGTVLNNNTFVDNNVSASAGSYCYQITYQGVCGLTLPPSQPVCTVFLNSETRNSIDWTRESPFTPDPVAAYTLIVTDSLNGATQRISMGTGTRYEINPNDANASTFTYQIIATAGSKTSYSNFVTLYRDSKIWTPDAFTPNGDRINDEFLPRGIANDRFLMTIYGRWGEIVYSTTDKTKGWNGLINGAPASVGQYMYRIEIEDPGGQKTVRTGAVLLLR</sequence>
<dbReference type="NCBIfam" id="TIGR04131">
    <property type="entry name" value="Bac_Flav_CTERM"/>
    <property type="match status" value="1"/>
</dbReference>
<dbReference type="Pfam" id="PF13585">
    <property type="entry name" value="CHU_C"/>
    <property type="match status" value="1"/>
</dbReference>
<reference evidence="1" key="1">
    <citation type="submission" date="2020-09" db="EMBL/GenBank/DDBJ databases">
        <authorList>
            <person name="Kim M.K."/>
        </authorList>
    </citation>
    <scope>NUCLEOTIDE SEQUENCE</scope>
    <source>
        <strain evidence="1">BT704</strain>
    </source>
</reference>
<dbReference type="RefSeq" id="WP_191037893.1">
    <property type="nucleotide sequence ID" value="NZ_JACXAA010000002.1"/>
</dbReference>
<comment type="caution">
    <text evidence="1">The sequence shown here is derived from an EMBL/GenBank/DDBJ whole genome shotgun (WGS) entry which is preliminary data.</text>
</comment>
<name>A0A927GC00_9BACT</name>
<protein>
    <submittedName>
        <fullName evidence="1">Gliding motility-associated C-terminal domain-containing protein</fullName>
    </submittedName>
</protein>
<evidence type="ECO:0000313" key="2">
    <source>
        <dbReference type="Proteomes" id="UP000653797"/>
    </source>
</evidence>
<dbReference type="AlphaFoldDB" id="A0A927GC00"/>
<organism evidence="1 2">
    <name type="scientific">Spirosoma validum</name>
    <dbReference type="NCBI Taxonomy" id="2771355"/>
    <lineage>
        <taxon>Bacteria</taxon>
        <taxon>Pseudomonadati</taxon>
        <taxon>Bacteroidota</taxon>
        <taxon>Cytophagia</taxon>
        <taxon>Cytophagales</taxon>
        <taxon>Cytophagaceae</taxon>
        <taxon>Spirosoma</taxon>
    </lineage>
</organism>
<keyword evidence="2" id="KW-1185">Reference proteome</keyword>
<accession>A0A927GC00</accession>
<dbReference type="EMBL" id="JACXAA010000002">
    <property type="protein sequence ID" value="MBD2752242.1"/>
    <property type="molecule type" value="Genomic_DNA"/>
</dbReference>
<gene>
    <name evidence="1" type="ORF">IC230_05020</name>
</gene>
<dbReference type="InterPro" id="IPR013783">
    <property type="entry name" value="Ig-like_fold"/>
</dbReference>
<evidence type="ECO:0000313" key="1">
    <source>
        <dbReference type="EMBL" id="MBD2752242.1"/>
    </source>
</evidence>
<proteinExistence type="predicted"/>
<dbReference type="Gene3D" id="2.60.40.10">
    <property type="entry name" value="Immunoglobulins"/>
    <property type="match status" value="2"/>
</dbReference>
<dbReference type="Proteomes" id="UP000653797">
    <property type="component" value="Unassembled WGS sequence"/>
</dbReference>
<dbReference type="InterPro" id="IPR026341">
    <property type="entry name" value="T9SS_type_B"/>
</dbReference>